<dbReference type="InterPro" id="IPR004117">
    <property type="entry name" value="7tm6_olfct_rcpt"/>
</dbReference>
<organism evidence="12 13">
    <name type="scientific">Vespula pensylvanica</name>
    <name type="common">Western yellow jacket</name>
    <name type="synonym">Wasp</name>
    <dbReference type="NCBI Taxonomy" id="30213"/>
    <lineage>
        <taxon>Eukaryota</taxon>
        <taxon>Metazoa</taxon>
        <taxon>Ecdysozoa</taxon>
        <taxon>Arthropoda</taxon>
        <taxon>Hexapoda</taxon>
        <taxon>Insecta</taxon>
        <taxon>Pterygota</taxon>
        <taxon>Neoptera</taxon>
        <taxon>Endopterygota</taxon>
        <taxon>Hymenoptera</taxon>
        <taxon>Apocrita</taxon>
        <taxon>Aculeata</taxon>
        <taxon>Vespoidea</taxon>
        <taxon>Vespidae</taxon>
        <taxon>Vespinae</taxon>
        <taxon>Vespula</taxon>
    </lineage>
</organism>
<comment type="similarity">
    <text evidence="10">Belongs to the insect chemoreceptor superfamily. Heteromeric odorant receptor channel (TC 1.A.69) family.</text>
</comment>
<keyword evidence="4 10" id="KW-0812">Transmembrane</keyword>
<dbReference type="EMBL" id="JACSDY010000018">
    <property type="protein sequence ID" value="KAF7399891.1"/>
    <property type="molecule type" value="Genomic_DNA"/>
</dbReference>
<evidence type="ECO:0000256" key="6">
    <source>
        <dbReference type="ARBA" id="ARBA00022989"/>
    </source>
</evidence>
<dbReference type="GO" id="GO:0005886">
    <property type="term" value="C:plasma membrane"/>
    <property type="evidence" value="ECO:0007669"/>
    <property type="project" value="UniProtKB-SubCell"/>
</dbReference>
<feature type="transmembrane region" description="Helical" evidence="10">
    <location>
        <begin position="200"/>
        <end position="219"/>
    </location>
</feature>
<keyword evidence="13" id="KW-1185">Reference proteome</keyword>
<dbReference type="PANTHER" id="PTHR21137">
    <property type="entry name" value="ODORANT RECEPTOR"/>
    <property type="match status" value="1"/>
</dbReference>
<comment type="caution">
    <text evidence="12">The sequence shown here is derived from an EMBL/GenBank/DDBJ whole genome shotgun (WGS) entry which is preliminary data.</text>
</comment>
<dbReference type="AlphaFoldDB" id="A0A834K4G8"/>
<feature type="transmembrane region" description="Helical" evidence="10">
    <location>
        <begin position="286"/>
        <end position="310"/>
    </location>
</feature>
<evidence type="ECO:0000256" key="10">
    <source>
        <dbReference type="RuleBase" id="RU351113"/>
    </source>
</evidence>
<dbReference type="Proteomes" id="UP000600918">
    <property type="component" value="Unassembled WGS sequence"/>
</dbReference>
<feature type="region of interest" description="Disordered" evidence="11">
    <location>
        <begin position="1"/>
        <end position="21"/>
    </location>
</feature>
<evidence type="ECO:0000313" key="12">
    <source>
        <dbReference type="EMBL" id="KAF7399891.1"/>
    </source>
</evidence>
<feature type="transmembrane region" description="Helical" evidence="10">
    <location>
        <begin position="147"/>
        <end position="169"/>
    </location>
</feature>
<evidence type="ECO:0000256" key="5">
    <source>
        <dbReference type="ARBA" id="ARBA00022725"/>
    </source>
</evidence>
<dbReference type="GO" id="GO:0004984">
    <property type="term" value="F:olfactory receptor activity"/>
    <property type="evidence" value="ECO:0007669"/>
    <property type="project" value="InterPro"/>
</dbReference>
<feature type="compositionally biased region" description="Basic residues" evidence="11">
    <location>
        <begin position="1"/>
        <end position="17"/>
    </location>
</feature>
<keyword evidence="8 10" id="KW-0675">Receptor</keyword>
<dbReference type="Pfam" id="PF02949">
    <property type="entry name" value="7tm_6"/>
    <property type="match status" value="1"/>
</dbReference>
<evidence type="ECO:0000313" key="13">
    <source>
        <dbReference type="Proteomes" id="UP000600918"/>
    </source>
</evidence>
<evidence type="ECO:0000256" key="4">
    <source>
        <dbReference type="ARBA" id="ARBA00022692"/>
    </source>
</evidence>
<reference evidence="12" key="1">
    <citation type="journal article" date="2020" name="G3 (Bethesda)">
        <title>High-Quality Assemblies for Three Invasive Social Wasps from the &lt;i&gt;Vespula&lt;/i&gt; Genus.</title>
        <authorList>
            <person name="Harrop T.W.R."/>
            <person name="Guhlin J."/>
            <person name="McLaughlin G.M."/>
            <person name="Permina E."/>
            <person name="Stockwell P."/>
            <person name="Gilligan J."/>
            <person name="Le Lec M.F."/>
            <person name="Gruber M.A.M."/>
            <person name="Quinn O."/>
            <person name="Lovegrove M."/>
            <person name="Duncan E.J."/>
            <person name="Remnant E.J."/>
            <person name="Van Eeckhoven J."/>
            <person name="Graham B."/>
            <person name="Knapp R.A."/>
            <person name="Langford K.W."/>
            <person name="Kronenberg Z."/>
            <person name="Press M.O."/>
            <person name="Eacker S.M."/>
            <person name="Wilson-Rankin E.E."/>
            <person name="Purcell J."/>
            <person name="Lester P.J."/>
            <person name="Dearden P.K."/>
        </authorList>
    </citation>
    <scope>NUCLEOTIDE SEQUENCE</scope>
    <source>
        <strain evidence="12">Volc-1</strain>
    </source>
</reference>
<proteinExistence type="inferred from homology"/>
<evidence type="ECO:0000256" key="2">
    <source>
        <dbReference type="ARBA" id="ARBA00022475"/>
    </source>
</evidence>
<name>A0A834K4G8_VESPE</name>
<dbReference type="PANTHER" id="PTHR21137:SF35">
    <property type="entry name" value="ODORANT RECEPTOR 19A-RELATED"/>
    <property type="match status" value="1"/>
</dbReference>
<keyword evidence="5 10" id="KW-0552">Olfaction</keyword>
<evidence type="ECO:0000256" key="9">
    <source>
        <dbReference type="ARBA" id="ARBA00023224"/>
    </source>
</evidence>
<protein>
    <recommendedName>
        <fullName evidence="10">Odorant receptor</fullName>
    </recommendedName>
</protein>
<evidence type="ECO:0000256" key="7">
    <source>
        <dbReference type="ARBA" id="ARBA00023136"/>
    </source>
</evidence>
<comment type="subcellular location">
    <subcellularLocation>
        <location evidence="1 10">Cell membrane</location>
        <topology evidence="1 10">Multi-pass membrane protein</topology>
    </subcellularLocation>
</comment>
<keyword evidence="2" id="KW-1003">Cell membrane</keyword>
<comment type="caution">
    <text evidence="10">Lacks conserved residue(s) required for the propagation of feature annotation.</text>
</comment>
<evidence type="ECO:0000256" key="11">
    <source>
        <dbReference type="SAM" id="MobiDB-lite"/>
    </source>
</evidence>
<keyword evidence="9 10" id="KW-0807">Transducer</keyword>
<gene>
    <name evidence="12" type="ORF">H0235_015628</name>
</gene>
<feature type="transmembrane region" description="Helical" evidence="10">
    <location>
        <begin position="316"/>
        <end position="338"/>
    </location>
</feature>
<evidence type="ECO:0000256" key="3">
    <source>
        <dbReference type="ARBA" id="ARBA00022606"/>
    </source>
</evidence>
<evidence type="ECO:0000256" key="1">
    <source>
        <dbReference type="ARBA" id="ARBA00004651"/>
    </source>
</evidence>
<dbReference type="GO" id="GO:0005549">
    <property type="term" value="F:odorant binding"/>
    <property type="evidence" value="ECO:0007669"/>
    <property type="project" value="InterPro"/>
</dbReference>
<keyword evidence="6 10" id="KW-1133">Transmembrane helix</keyword>
<keyword evidence="7 10" id="KW-0472">Membrane</keyword>
<keyword evidence="3 10" id="KW-0716">Sensory transduction</keyword>
<dbReference type="GO" id="GO:0007165">
    <property type="term" value="P:signal transduction"/>
    <property type="evidence" value="ECO:0007669"/>
    <property type="project" value="UniProtKB-KW"/>
</dbReference>
<accession>A0A834K4G8</accession>
<sequence>MLRAKKNIRKGTGRGHQPKMEKKPWNDDIAYAMTFYKFLTLPTGVWPLQDYNFFATVRSVVTVSFQILMVVFQCKELLAGCNNSNANLDSLMIIACNIMAVIKISCYRFHSRYLIDNYEKAVRDYSQIKSSEDLGIMKKHAFIGRSLCSSLICFSYVATSIFMIAPFFMGSVDTIINGTRTSLPKTLSYPMPSDCTLGNFNISITLYCFISLLDIMLLVSTCNGNIGNDCLFFGITLHVCGQAEILKIQFTRFKFEKGMKREFKNLLSRYGELLTLANYLVDTISFVLIAQLFVSCTLICIVGFQCIMALQYSDIFMLAKSLTVLSTFLLQLLLYSYVGEYLRNQMEQVGYAAYTSAWYDFPISWRKDLIFLLMRSQQLVEIAAAYFFPVNMRTFMSIVKTSLSYLSVLRVMLLQI</sequence>
<evidence type="ECO:0000256" key="8">
    <source>
        <dbReference type="ARBA" id="ARBA00023170"/>
    </source>
</evidence>